<reference evidence="2" key="1">
    <citation type="submission" date="2019-05" db="EMBL/GenBank/DDBJ databases">
        <title>Annotation for the trematode Fasciolopsis buski.</title>
        <authorList>
            <person name="Choi Y.-J."/>
        </authorList>
    </citation>
    <scope>NUCLEOTIDE SEQUENCE</scope>
    <source>
        <strain evidence="2">HT</strain>
        <tissue evidence="2">Whole worm</tissue>
    </source>
</reference>
<accession>A0A8E0RQT2</accession>
<protein>
    <submittedName>
        <fullName evidence="2">Piezo-type mechanosensitive ion channel component</fullName>
    </submittedName>
</protein>
<feature type="signal peptide" evidence="1">
    <location>
        <begin position="1"/>
        <end position="21"/>
    </location>
</feature>
<keyword evidence="3" id="KW-1185">Reference proteome</keyword>
<name>A0A8E0RQT2_9TREM</name>
<sequence length="148" mass="16726">MLITLSCIFTLSHPTLHIVLAVAPPYDNALKTCEEVTVAAQIGVQRLLGLYYIMQTSCDKPGEILFPDNLRVVHYIAPPLTMVLYYVLVLETRRWLDSREQAGKLVVCYFLEDGFSSLSSHDLTVFRFLRSVLIVAKVLCEAKEKATF</sequence>
<keyword evidence="1" id="KW-0732">Signal</keyword>
<evidence type="ECO:0000256" key="1">
    <source>
        <dbReference type="SAM" id="SignalP"/>
    </source>
</evidence>
<evidence type="ECO:0000313" key="2">
    <source>
        <dbReference type="EMBL" id="KAA0190755.1"/>
    </source>
</evidence>
<evidence type="ECO:0000313" key="3">
    <source>
        <dbReference type="Proteomes" id="UP000728185"/>
    </source>
</evidence>
<proteinExistence type="predicted"/>
<comment type="caution">
    <text evidence="2">The sequence shown here is derived from an EMBL/GenBank/DDBJ whole genome shotgun (WGS) entry which is preliminary data.</text>
</comment>
<dbReference type="AlphaFoldDB" id="A0A8E0RQT2"/>
<organism evidence="2 3">
    <name type="scientific">Fasciolopsis buskii</name>
    <dbReference type="NCBI Taxonomy" id="27845"/>
    <lineage>
        <taxon>Eukaryota</taxon>
        <taxon>Metazoa</taxon>
        <taxon>Spiralia</taxon>
        <taxon>Lophotrochozoa</taxon>
        <taxon>Platyhelminthes</taxon>
        <taxon>Trematoda</taxon>
        <taxon>Digenea</taxon>
        <taxon>Plagiorchiida</taxon>
        <taxon>Echinostomata</taxon>
        <taxon>Echinostomatoidea</taxon>
        <taxon>Fasciolidae</taxon>
        <taxon>Fasciolopsis</taxon>
    </lineage>
</organism>
<feature type="chain" id="PRO_5034076465" evidence="1">
    <location>
        <begin position="22"/>
        <end position="148"/>
    </location>
</feature>
<dbReference type="EMBL" id="LUCM01006796">
    <property type="protein sequence ID" value="KAA0190755.1"/>
    <property type="molecule type" value="Genomic_DNA"/>
</dbReference>
<gene>
    <name evidence="2" type="ORF">FBUS_11461</name>
</gene>
<dbReference type="Proteomes" id="UP000728185">
    <property type="component" value="Unassembled WGS sequence"/>
</dbReference>